<feature type="region of interest" description="Disordered" evidence="1">
    <location>
        <begin position="46"/>
        <end position="131"/>
    </location>
</feature>
<evidence type="ECO:0000256" key="1">
    <source>
        <dbReference type="SAM" id="MobiDB-lite"/>
    </source>
</evidence>
<dbReference type="AlphaFoldDB" id="A0A507QW57"/>
<proteinExistence type="predicted"/>
<feature type="compositionally biased region" description="Polar residues" evidence="1">
    <location>
        <begin position="60"/>
        <end position="71"/>
    </location>
</feature>
<keyword evidence="4" id="KW-1185">Reference proteome</keyword>
<evidence type="ECO:0000313" key="4">
    <source>
        <dbReference type="Proteomes" id="UP000319663"/>
    </source>
</evidence>
<dbReference type="Proteomes" id="UP000319663">
    <property type="component" value="Unassembled WGS sequence"/>
</dbReference>
<accession>A0A507QW57</accession>
<dbReference type="OrthoDB" id="418131at2759"/>
<name>A0A507QW57_MONPU</name>
<gene>
    <name evidence="3" type="ORF">MPDQ_005644</name>
</gene>
<protein>
    <recommendedName>
        <fullName evidence="2">STEEP1 domain-containing protein</fullName>
    </recommendedName>
</protein>
<reference evidence="3 4" key="1">
    <citation type="submission" date="2019-06" db="EMBL/GenBank/DDBJ databases">
        <title>Wine fermentation using esterase from Monascus purpureus.</title>
        <authorList>
            <person name="Geng C."/>
            <person name="Zhang Y."/>
        </authorList>
    </citation>
    <scope>NUCLEOTIDE SEQUENCE [LARGE SCALE GENOMIC DNA]</scope>
    <source>
        <strain evidence="3">HQ1</strain>
    </source>
</reference>
<feature type="domain" description="STEEP1" evidence="2">
    <location>
        <begin position="21"/>
        <end position="64"/>
    </location>
</feature>
<dbReference type="Pfam" id="PF25809">
    <property type="entry name" value="STEEP1"/>
    <property type="match status" value="1"/>
</dbReference>
<evidence type="ECO:0000259" key="2">
    <source>
        <dbReference type="Pfam" id="PF25809"/>
    </source>
</evidence>
<evidence type="ECO:0000313" key="3">
    <source>
        <dbReference type="EMBL" id="TQB73721.1"/>
    </source>
</evidence>
<sequence length="252" mass="27849">MSQPNSPQPDNTDVNEIETNRLPIRTYHCRFCSHLLLATTRDLSKLPRRKSNQADENENTAHSTNANANIRTGNEEGDGTGVGGIDRALILPLPVKSKPKKTKKKTRTLEDHDGNENAQDDVDDEVERAGEDTDTKGAIDHTTILLSTILPNPSRTLIRRSDGFEKRLFLRCGRCGVAMGYFLDHIHFPETVKKNETGTTGSGEDGDDASASPGEPKVVYILPGSLVETDALADGDEGRLSARDKEWRMWIR</sequence>
<comment type="caution">
    <text evidence="3">The sequence shown here is derived from an EMBL/GenBank/DDBJ whole genome shotgun (WGS) entry which is preliminary data.</text>
</comment>
<dbReference type="STRING" id="5098.A0A507QW57"/>
<dbReference type="EMBL" id="VIFY01000040">
    <property type="protein sequence ID" value="TQB73721.1"/>
    <property type="molecule type" value="Genomic_DNA"/>
</dbReference>
<feature type="region of interest" description="Disordered" evidence="1">
    <location>
        <begin position="194"/>
        <end position="216"/>
    </location>
</feature>
<dbReference type="InterPro" id="IPR057965">
    <property type="entry name" value="STEEP1_dom"/>
</dbReference>
<organism evidence="3 4">
    <name type="scientific">Monascus purpureus</name>
    <name type="common">Red mold</name>
    <name type="synonym">Monascus anka</name>
    <dbReference type="NCBI Taxonomy" id="5098"/>
    <lineage>
        <taxon>Eukaryota</taxon>
        <taxon>Fungi</taxon>
        <taxon>Dikarya</taxon>
        <taxon>Ascomycota</taxon>
        <taxon>Pezizomycotina</taxon>
        <taxon>Eurotiomycetes</taxon>
        <taxon>Eurotiomycetidae</taxon>
        <taxon>Eurotiales</taxon>
        <taxon>Aspergillaceae</taxon>
        <taxon>Monascus</taxon>
    </lineage>
</organism>
<feature type="compositionally biased region" description="Basic residues" evidence="1">
    <location>
        <begin position="97"/>
        <end position="106"/>
    </location>
</feature>